<keyword evidence="2" id="KW-0378">Hydrolase</keyword>
<dbReference type="GO" id="GO:0016787">
    <property type="term" value="F:hydrolase activity"/>
    <property type="evidence" value="ECO:0007669"/>
    <property type="project" value="UniProtKB-KW"/>
</dbReference>
<dbReference type="PANTHER" id="PTHR12131">
    <property type="entry name" value="ATP-DEPENDENT RNA AND DNA HELICASE"/>
    <property type="match status" value="1"/>
</dbReference>
<feature type="compositionally biased region" description="Low complexity" evidence="5">
    <location>
        <begin position="1034"/>
        <end position="1047"/>
    </location>
</feature>
<dbReference type="EMBL" id="FOVR01000009">
    <property type="protein sequence ID" value="SFO60186.1"/>
    <property type="molecule type" value="Genomic_DNA"/>
</dbReference>
<evidence type="ECO:0000313" key="7">
    <source>
        <dbReference type="EMBL" id="SFO60186.1"/>
    </source>
</evidence>
<gene>
    <name evidence="7" type="ORF">SAMN04488056_1099</name>
</gene>
<proteinExistence type="predicted"/>
<feature type="region of interest" description="Disordered" evidence="5">
    <location>
        <begin position="982"/>
        <end position="1145"/>
    </location>
</feature>
<evidence type="ECO:0000256" key="2">
    <source>
        <dbReference type="ARBA" id="ARBA00022801"/>
    </source>
</evidence>
<keyword evidence="4" id="KW-0067">ATP-binding</keyword>
<feature type="compositionally biased region" description="Basic and acidic residues" evidence="5">
    <location>
        <begin position="26"/>
        <end position="45"/>
    </location>
</feature>
<dbReference type="InterPro" id="IPR050699">
    <property type="entry name" value="RNA-DNA_Helicase"/>
</dbReference>
<feature type="compositionally biased region" description="Basic and acidic residues" evidence="5">
    <location>
        <begin position="982"/>
        <end position="1004"/>
    </location>
</feature>
<reference evidence="7 8" key="1">
    <citation type="submission" date="2016-10" db="EMBL/GenBank/DDBJ databases">
        <authorList>
            <person name="de Groot N.N."/>
        </authorList>
    </citation>
    <scope>NUCLEOTIDE SEQUENCE [LARGE SCALE GENOMIC DNA]</scope>
    <source>
        <strain evidence="7 8">CGMCC 1.9157</strain>
    </source>
</reference>
<evidence type="ECO:0000256" key="3">
    <source>
        <dbReference type="ARBA" id="ARBA00022806"/>
    </source>
</evidence>
<dbReference type="InterPro" id="IPR027417">
    <property type="entry name" value="P-loop_NTPase"/>
</dbReference>
<feature type="compositionally biased region" description="Basic and acidic residues" evidence="5">
    <location>
        <begin position="1119"/>
        <end position="1140"/>
    </location>
</feature>
<sequence>MSKKHDSDSPFASLAEFGQSLKTELDRKAEADKARRAAEKKRALKADPAGGFSGIEAELMRHARSQGAQVAKRQSEDPDAVDFRKMEEKAKASAAKKANTAKASTSDATGSSSFADAFAKDLEGERPAKPARPVVRPAPAPSARNKTNQAEMLGIRAPGWADEFGGKASNPGAQGRVTAVLGPTNTGKTYMAIERMVAHSSGIIGLPLRLLAREVYGKLVDKVGKDLVALHTGEERIVPDGARYHVCTVEAMPAQADVAFVAIDEVQLASDFERGHVFTDRLLHLRGREETLLLGAETMKPMIEMLLPHATIISRPRLSQLSYIGQKKLSRLPRRSAVVTFSVNDVYAIAELVRRQRGGAAVVMGSLSPRTRNAQVELFQNGDVEHLIATDAIGMGLNLDLDHIAFAAEKKFDGFQHRRLTAPELAQIAGRAGRHTRDGTFGVTGRVAPFEDDLVEQLEMHVFQPIKMLQWRNRLLDFSSYTDLIASLEVAPGRPGLTRSLPASDVQALELLYKNRDIRRRVHEPDQLKLLWDVCQVPDYRKIAPTNHAELIGMLFQQLEERGTLSQEWLAAQISYADRIDGDIDTLANRIAHIRTWTFVANKKGWLDDPVLWQEKTRAVEDRLSDALHERLTKRFLDRRTSVLMKRLREKAMLEAEITPAGDVLVEGQHVGQLHGFRFAPDVSAEGNDAKAIHAAAQKVLSVEFENRSEKIAGAANDQFLLSGDGMLRWQGAPIAKMVAGDTVLKPRLTILADEGLSGVALENVQSRINLWLNNHINLLLQPLVELSSTEELDGIAKGLAFQLVENLGILDRRTVAEDVRSLDQDARASLRKFGVRFGAYHIYIPALLKPAPSTLLVMMWALHNGGIDQEGVVEVPSLSASGRTSIPVNEAVSPALYKTVGFGVYGKRAVRIDILERLADLIRPLLSWRPTEESPEPPEGVMDRGFTVTVAMTSLLGCAGEDFSTILKSLGYRVERRKIEPKPADADAAKDDSNGDAAAEKTAESAPSTDETPAEAAAEASSPQDSTPVADGSSDAEATPSDAATETAEEEEQWLEIWRPGGRGDRRPNRSGQRQKPGVRAGGRNEGQKDGQKDFRKGGKRNGPRSEGGFKGGNRSGGGDKGRGKPRDQSSRKPEKVADPDSPFAALAALKANLDNKK</sequence>
<dbReference type="Proteomes" id="UP000199236">
    <property type="component" value="Unassembled WGS sequence"/>
</dbReference>
<dbReference type="PANTHER" id="PTHR12131:SF1">
    <property type="entry name" value="ATP-DEPENDENT RNA HELICASE SUPV3L1, MITOCHONDRIAL-RELATED"/>
    <property type="match status" value="1"/>
</dbReference>
<evidence type="ECO:0000256" key="1">
    <source>
        <dbReference type="ARBA" id="ARBA00022741"/>
    </source>
</evidence>
<evidence type="ECO:0000313" key="8">
    <source>
        <dbReference type="Proteomes" id="UP000199236"/>
    </source>
</evidence>
<evidence type="ECO:0000256" key="5">
    <source>
        <dbReference type="SAM" id="MobiDB-lite"/>
    </source>
</evidence>
<keyword evidence="1" id="KW-0547">Nucleotide-binding</keyword>
<dbReference type="InterPro" id="IPR055206">
    <property type="entry name" value="DEXQc_SUV3"/>
</dbReference>
<dbReference type="Gene3D" id="3.40.50.300">
    <property type="entry name" value="P-loop containing nucleotide triphosphate hydrolases"/>
    <property type="match status" value="2"/>
</dbReference>
<dbReference type="InterPro" id="IPR001650">
    <property type="entry name" value="Helicase_C-like"/>
</dbReference>
<feature type="region of interest" description="Disordered" evidence="5">
    <location>
        <begin position="26"/>
        <end position="148"/>
    </location>
</feature>
<dbReference type="SUPFAM" id="SSF52540">
    <property type="entry name" value="P-loop containing nucleoside triphosphate hydrolases"/>
    <property type="match status" value="2"/>
</dbReference>
<dbReference type="PROSITE" id="PS51194">
    <property type="entry name" value="HELICASE_CTER"/>
    <property type="match status" value="1"/>
</dbReference>
<evidence type="ECO:0000259" key="6">
    <source>
        <dbReference type="PROSITE" id="PS51194"/>
    </source>
</evidence>
<feature type="domain" description="Helicase C-terminal" evidence="6">
    <location>
        <begin position="317"/>
        <end position="477"/>
    </location>
</feature>
<keyword evidence="8" id="KW-1185">Reference proteome</keyword>
<dbReference type="Pfam" id="PF00271">
    <property type="entry name" value="Helicase_C"/>
    <property type="match status" value="1"/>
</dbReference>
<evidence type="ECO:0000256" key="4">
    <source>
        <dbReference type="ARBA" id="ARBA00022840"/>
    </source>
</evidence>
<feature type="compositionally biased region" description="Basic and acidic residues" evidence="5">
    <location>
        <begin position="1087"/>
        <end position="1098"/>
    </location>
</feature>
<name>A0A1I5IIY8_9HYPH</name>
<dbReference type="AlphaFoldDB" id="A0A1I5IIY8"/>
<feature type="compositionally biased region" description="Low complexity" evidence="5">
    <location>
        <begin position="92"/>
        <end position="109"/>
    </location>
</feature>
<feature type="compositionally biased region" description="Low complexity" evidence="5">
    <location>
        <begin position="1007"/>
        <end position="1024"/>
    </location>
</feature>
<protein>
    <submittedName>
        <fullName evidence="7">ATP-dependent RNA helicase SUPV3L1/SUV3</fullName>
    </submittedName>
</protein>
<dbReference type="GO" id="GO:0005524">
    <property type="term" value="F:ATP binding"/>
    <property type="evidence" value="ECO:0007669"/>
    <property type="project" value="UniProtKB-KW"/>
</dbReference>
<dbReference type="STRING" id="655353.SAMN04488056_1099"/>
<feature type="compositionally biased region" description="Basic and acidic residues" evidence="5">
    <location>
        <begin position="73"/>
        <end position="91"/>
    </location>
</feature>
<accession>A0A1I5IIY8</accession>
<dbReference type="RefSeq" id="WP_407062730.1">
    <property type="nucleotide sequence ID" value="NZ_FOVR01000009.1"/>
</dbReference>
<dbReference type="SMART" id="SM00490">
    <property type="entry name" value="HELICc"/>
    <property type="match status" value="1"/>
</dbReference>
<feature type="compositionally biased region" description="Low complexity" evidence="5">
    <location>
        <begin position="131"/>
        <end position="144"/>
    </location>
</feature>
<keyword evidence="3 7" id="KW-0347">Helicase</keyword>
<dbReference type="GO" id="GO:0004386">
    <property type="term" value="F:helicase activity"/>
    <property type="evidence" value="ECO:0007669"/>
    <property type="project" value="UniProtKB-KW"/>
</dbReference>
<dbReference type="Pfam" id="PF22527">
    <property type="entry name" value="DEXQc_Suv3"/>
    <property type="match status" value="1"/>
</dbReference>
<feature type="compositionally biased region" description="Basic and acidic residues" evidence="5">
    <location>
        <begin position="118"/>
        <end position="128"/>
    </location>
</feature>
<organism evidence="7 8">
    <name type="scientific">Cohaesibacter marisflavi</name>
    <dbReference type="NCBI Taxonomy" id="655353"/>
    <lineage>
        <taxon>Bacteria</taxon>
        <taxon>Pseudomonadati</taxon>
        <taxon>Pseudomonadota</taxon>
        <taxon>Alphaproteobacteria</taxon>
        <taxon>Hyphomicrobiales</taxon>
        <taxon>Cohaesibacteraceae</taxon>
    </lineage>
</organism>